<feature type="domain" description="Gfo/Idh/MocA-like oxidoreductase N-terminal" evidence="1">
    <location>
        <begin position="3"/>
        <end position="116"/>
    </location>
</feature>
<feature type="domain" description="GFO/IDH/MocA-like oxidoreductase" evidence="2">
    <location>
        <begin position="130"/>
        <end position="245"/>
    </location>
</feature>
<protein>
    <submittedName>
        <fullName evidence="3">Oxidoreductase</fullName>
    </submittedName>
</protein>
<dbReference type="AlphaFoldDB" id="M1LXS1"/>
<dbReference type="OrthoDB" id="9783105at2"/>
<dbReference type="eggNOG" id="COG0673">
    <property type="taxonomic scope" value="Bacteria"/>
</dbReference>
<evidence type="ECO:0000259" key="2">
    <source>
        <dbReference type="Pfam" id="PF22725"/>
    </source>
</evidence>
<evidence type="ECO:0000313" key="3">
    <source>
        <dbReference type="EMBL" id="AGF58075.1"/>
    </source>
</evidence>
<dbReference type="InterPro" id="IPR000683">
    <property type="entry name" value="Gfo/Idh/MocA-like_OxRdtase_N"/>
</dbReference>
<dbReference type="Gene3D" id="3.40.50.720">
    <property type="entry name" value="NAD(P)-binding Rossmann-like Domain"/>
    <property type="match status" value="1"/>
</dbReference>
<name>M1LXS1_9CLOT</name>
<dbReference type="InterPro" id="IPR051317">
    <property type="entry name" value="Gfo/Idh/MocA_oxidoreduct"/>
</dbReference>
<dbReference type="Proteomes" id="UP000011728">
    <property type="component" value="Chromosome"/>
</dbReference>
<dbReference type="STRING" id="36745.CLSAP_40880"/>
<dbReference type="Pfam" id="PF22725">
    <property type="entry name" value="GFO_IDH_MocA_C3"/>
    <property type="match status" value="1"/>
</dbReference>
<dbReference type="InterPro" id="IPR055170">
    <property type="entry name" value="GFO_IDH_MocA-like_dom"/>
</dbReference>
<dbReference type="Pfam" id="PF01408">
    <property type="entry name" value="GFO_IDH_MocA"/>
    <property type="match status" value="1"/>
</dbReference>
<proteinExistence type="predicted"/>
<dbReference type="GO" id="GO:0000166">
    <property type="term" value="F:nucleotide binding"/>
    <property type="evidence" value="ECO:0007669"/>
    <property type="project" value="InterPro"/>
</dbReference>
<organism evidence="3 4">
    <name type="scientific">Clostridium saccharoperbutylacetonicum N1-4(HMT)</name>
    <dbReference type="NCBI Taxonomy" id="931276"/>
    <lineage>
        <taxon>Bacteria</taxon>
        <taxon>Bacillati</taxon>
        <taxon>Bacillota</taxon>
        <taxon>Clostridia</taxon>
        <taxon>Eubacteriales</taxon>
        <taxon>Clostridiaceae</taxon>
        <taxon>Clostridium</taxon>
    </lineage>
</organism>
<dbReference type="HOGENOM" id="CLU_023194_19_1_9"/>
<dbReference type="RefSeq" id="WP_015394386.1">
    <property type="nucleotide sequence ID" value="NC_020291.1"/>
</dbReference>
<evidence type="ECO:0000259" key="1">
    <source>
        <dbReference type="Pfam" id="PF01408"/>
    </source>
</evidence>
<dbReference type="SMR" id="M1LXS1"/>
<keyword evidence="4" id="KW-1185">Reference proteome</keyword>
<accession>M1LXS1</accession>
<dbReference type="SUPFAM" id="SSF55347">
    <property type="entry name" value="Glyceraldehyde-3-phosphate dehydrogenase-like, C-terminal domain"/>
    <property type="match status" value="1"/>
</dbReference>
<dbReference type="KEGG" id="csr:Cspa_c43220"/>
<dbReference type="PATRIC" id="fig|931276.5.peg.4354"/>
<evidence type="ECO:0000313" key="4">
    <source>
        <dbReference type="Proteomes" id="UP000011728"/>
    </source>
</evidence>
<dbReference type="Gene3D" id="3.30.360.10">
    <property type="entry name" value="Dihydrodipicolinate Reductase, domain 2"/>
    <property type="match status" value="1"/>
</dbReference>
<gene>
    <name evidence="3" type="ORF">Cspa_c43220</name>
</gene>
<sequence length="349" mass="39176">MKIKLGVIGFGGMGKWHAQNAPRAGVEIAAVCDIKEERWSEAEEMGFKLYKSADELLADSEVNTVILTVPNHLHKEMCLKAAATGKNVITEKPAAMNVAELDEMEAACKKAGVFFTAHQNRRWDRDMLIVKKAYDEGLLGNIFTIESKLHSGNGYMHEWHLYKKYGGGMIYDWGVHLIDQALFMIPGVKIKSIYADIKNVLHEEVDDYFKIILKMENGVTFHLELSTYILEYQPRWLVAGDKGTIIVKSFGCEGALYRTGDMLKKLPPQITETVAGPTRQFAPVPPGGIVEESLPQVETDWVDFYENVQGVLDGTEESKIKISEVRRVLSVMEAAWESSKTNKAIIDFE</sequence>
<dbReference type="EMBL" id="CP004121">
    <property type="protein sequence ID" value="AGF58075.1"/>
    <property type="molecule type" value="Genomic_DNA"/>
</dbReference>
<dbReference type="PANTHER" id="PTHR43708">
    <property type="entry name" value="CONSERVED EXPRESSED OXIDOREDUCTASE (EUROFUNG)"/>
    <property type="match status" value="1"/>
</dbReference>
<dbReference type="SUPFAM" id="SSF51735">
    <property type="entry name" value="NAD(P)-binding Rossmann-fold domains"/>
    <property type="match status" value="1"/>
</dbReference>
<dbReference type="PANTHER" id="PTHR43708:SF8">
    <property type="entry name" value="OXIDOREDUCTASE"/>
    <property type="match status" value="1"/>
</dbReference>
<dbReference type="InterPro" id="IPR036291">
    <property type="entry name" value="NAD(P)-bd_dom_sf"/>
</dbReference>
<reference evidence="3 4" key="1">
    <citation type="submission" date="2013-02" db="EMBL/GenBank/DDBJ databases">
        <title>Genome sequence of Clostridium saccharoperbutylacetonicum N1-4(HMT).</title>
        <authorList>
            <person name="Poehlein A."/>
            <person name="Daniel R."/>
        </authorList>
    </citation>
    <scope>NUCLEOTIDE SEQUENCE [LARGE SCALE GENOMIC DNA]</scope>
    <source>
        <strain evidence="4">N1-4(HMT)</strain>
    </source>
</reference>